<protein>
    <submittedName>
        <fullName evidence="1">Uncharacterized protein</fullName>
    </submittedName>
</protein>
<proteinExistence type="predicted"/>
<organism evidence="1 2">
    <name type="scientific">Arctium lappa</name>
    <name type="common">Greater burdock</name>
    <name type="synonym">Lappa major</name>
    <dbReference type="NCBI Taxonomy" id="4217"/>
    <lineage>
        <taxon>Eukaryota</taxon>
        <taxon>Viridiplantae</taxon>
        <taxon>Streptophyta</taxon>
        <taxon>Embryophyta</taxon>
        <taxon>Tracheophyta</taxon>
        <taxon>Spermatophyta</taxon>
        <taxon>Magnoliopsida</taxon>
        <taxon>eudicotyledons</taxon>
        <taxon>Gunneridae</taxon>
        <taxon>Pentapetalae</taxon>
        <taxon>asterids</taxon>
        <taxon>campanulids</taxon>
        <taxon>Asterales</taxon>
        <taxon>Asteraceae</taxon>
        <taxon>Carduoideae</taxon>
        <taxon>Cardueae</taxon>
        <taxon>Arctiinae</taxon>
        <taxon>Arctium</taxon>
    </lineage>
</organism>
<accession>A0ACB9BC93</accession>
<keyword evidence="2" id="KW-1185">Reference proteome</keyword>
<sequence length="259" mass="29400">MESVPTNKRVRLDSDDSESNSIQPKRLRDDLLVVLPDSDVCTVTPDLESLMKSFENEISELPHSIADRETASGESRPDLGFLFEASDDELGLPPTDLTPVETEKNGVSAESVEVLGEIWRLEDQMFSYDSFEYGFGYADDDAYINTYNNVEYVALDGLFDYTDLGFASSELSLQPETTPAQRKEGEIVVIPILFFNSFSNFQVSDCFFVLKTPFFTSPRSVTYIRLSCNCRRQIRDEGFRENIEGDSLRNRSETRRYGC</sequence>
<gene>
    <name evidence="1" type="ORF">L6452_20924</name>
</gene>
<evidence type="ECO:0000313" key="1">
    <source>
        <dbReference type="EMBL" id="KAI3720017.1"/>
    </source>
</evidence>
<reference evidence="1 2" key="2">
    <citation type="journal article" date="2022" name="Mol. Ecol. Resour.">
        <title>The genomes of chicory, endive, great burdock and yacon provide insights into Asteraceae paleo-polyploidization history and plant inulin production.</title>
        <authorList>
            <person name="Fan W."/>
            <person name="Wang S."/>
            <person name="Wang H."/>
            <person name="Wang A."/>
            <person name="Jiang F."/>
            <person name="Liu H."/>
            <person name="Zhao H."/>
            <person name="Xu D."/>
            <person name="Zhang Y."/>
        </authorList>
    </citation>
    <scope>NUCLEOTIDE SEQUENCE [LARGE SCALE GENOMIC DNA]</scope>
    <source>
        <strain evidence="2">cv. Niubang</strain>
    </source>
</reference>
<reference evidence="2" key="1">
    <citation type="journal article" date="2022" name="Mol. Ecol. Resour.">
        <title>The genomes of chicory, endive, great burdock and yacon provide insights into Asteraceae palaeo-polyploidization history and plant inulin production.</title>
        <authorList>
            <person name="Fan W."/>
            <person name="Wang S."/>
            <person name="Wang H."/>
            <person name="Wang A."/>
            <person name="Jiang F."/>
            <person name="Liu H."/>
            <person name="Zhao H."/>
            <person name="Xu D."/>
            <person name="Zhang Y."/>
        </authorList>
    </citation>
    <scope>NUCLEOTIDE SEQUENCE [LARGE SCALE GENOMIC DNA]</scope>
    <source>
        <strain evidence="2">cv. Niubang</strain>
    </source>
</reference>
<dbReference type="EMBL" id="CM042052">
    <property type="protein sequence ID" value="KAI3720017.1"/>
    <property type="molecule type" value="Genomic_DNA"/>
</dbReference>
<comment type="caution">
    <text evidence="1">The sequence shown here is derived from an EMBL/GenBank/DDBJ whole genome shotgun (WGS) entry which is preliminary data.</text>
</comment>
<evidence type="ECO:0000313" key="2">
    <source>
        <dbReference type="Proteomes" id="UP001055879"/>
    </source>
</evidence>
<name>A0ACB9BC93_ARCLA</name>
<dbReference type="Proteomes" id="UP001055879">
    <property type="component" value="Linkage Group LG06"/>
</dbReference>